<dbReference type="AlphaFoldDB" id="A0A2K3JW43"/>
<reference evidence="2 3" key="1">
    <citation type="journal article" date="2014" name="Am. J. Bot.">
        <title>Genome assembly and annotation for red clover (Trifolium pratense; Fabaceae).</title>
        <authorList>
            <person name="Istvanek J."/>
            <person name="Jaros M."/>
            <person name="Krenek A."/>
            <person name="Repkova J."/>
        </authorList>
    </citation>
    <scope>NUCLEOTIDE SEQUENCE [LARGE SCALE GENOMIC DNA]</scope>
    <source>
        <strain evidence="3">cv. Tatra</strain>
        <tissue evidence="2">Young leaves</tissue>
    </source>
</reference>
<evidence type="ECO:0000256" key="1">
    <source>
        <dbReference type="SAM" id="MobiDB-lite"/>
    </source>
</evidence>
<accession>A0A2K3JW43</accession>
<sequence length="63" mass="6696">DSKLLAASGYFNNGYPNVQSNPGRGFNAPRCRGDHGGKPSTAEAEAESKEMQPTTIIPFVLNS</sequence>
<dbReference type="Proteomes" id="UP000236291">
    <property type="component" value="Unassembled WGS sequence"/>
</dbReference>
<organism evidence="2 3">
    <name type="scientific">Trifolium pratense</name>
    <name type="common">Red clover</name>
    <dbReference type="NCBI Taxonomy" id="57577"/>
    <lineage>
        <taxon>Eukaryota</taxon>
        <taxon>Viridiplantae</taxon>
        <taxon>Streptophyta</taxon>
        <taxon>Embryophyta</taxon>
        <taxon>Tracheophyta</taxon>
        <taxon>Spermatophyta</taxon>
        <taxon>Magnoliopsida</taxon>
        <taxon>eudicotyledons</taxon>
        <taxon>Gunneridae</taxon>
        <taxon>Pentapetalae</taxon>
        <taxon>rosids</taxon>
        <taxon>fabids</taxon>
        <taxon>Fabales</taxon>
        <taxon>Fabaceae</taxon>
        <taxon>Papilionoideae</taxon>
        <taxon>50 kb inversion clade</taxon>
        <taxon>NPAAA clade</taxon>
        <taxon>Hologalegina</taxon>
        <taxon>IRL clade</taxon>
        <taxon>Trifolieae</taxon>
        <taxon>Trifolium</taxon>
    </lineage>
</organism>
<comment type="caution">
    <text evidence="2">The sequence shown here is derived from an EMBL/GenBank/DDBJ whole genome shotgun (WGS) entry which is preliminary data.</text>
</comment>
<proteinExistence type="predicted"/>
<feature type="non-terminal residue" evidence="2">
    <location>
        <position position="1"/>
    </location>
</feature>
<evidence type="ECO:0000313" key="2">
    <source>
        <dbReference type="EMBL" id="PNX58226.1"/>
    </source>
</evidence>
<feature type="compositionally biased region" description="Polar residues" evidence="1">
    <location>
        <begin position="51"/>
        <end position="63"/>
    </location>
</feature>
<protein>
    <submittedName>
        <fullName evidence="2">Uncharacterized protein</fullName>
    </submittedName>
</protein>
<gene>
    <name evidence="2" type="ORF">L195_g050802</name>
</gene>
<reference evidence="2 3" key="2">
    <citation type="journal article" date="2017" name="Front. Plant Sci.">
        <title>Gene Classification and Mining of Molecular Markers Useful in Red Clover (Trifolium pratense) Breeding.</title>
        <authorList>
            <person name="Istvanek J."/>
            <person name="Dluhosova J."/>
            <person name="Dluhos P."/>
            <person name="Patkova L."/>
            <person name="Nedelnik J."/>
            <person name="Repkova J."/>
        </authorList>
    </citation>
    <scope>NUCLEOTIDE SEQUENCE [LARGE SCALE GENOMIC DNA]</scope>
    <source>
        <strain evidence="3">cv. Tatra</strain>
        <tissue evidence="2">Young leaves</tissue>
    </source>
</reference>
<evidence type="ECO:0000313" key="3">
    <source>
        <dbReference type="Proteomes" id="UP000236291"/>
    </source>
</evidence>
<feature type="compositionally biased region" description="Polar residues" evidence="1">
    <location>
        <begin position="11"/>
        <end position="22"/>
    </location>
</feature>
<dbReference type="EMBL" id="ASHM01078126">
    <property type="protein sequence ID" value="PNX58226.1"/>
    <property type="molecule type" value="Genomic_DNA"/>
</dbReference>
<name>A0A2K3JW43_TRIPR</name>
<feature type="region of interest" description="Disordered" evidence="1">
    <location>
        <begin position="11"/>
        <end position="63"/>
    </location>
</feature>